<dbReference type="RefSeq" id="WP_230755023.1">
    <property type="nucleotide sequence ID" value="NZ_JAINWA010000003.1"/>
</dbReference>
<dbReference type="AlphaFoldDB" id="A0AAE3EH49"/>
<evidence type="ECO:0000313" key="2">
    <source>
        <dbReference type="Proteomes" id="UP001198163"/>
    </source>
</evidence>
<dbReference type="PROSITE" id="PS51257">
    <property type="entry name" value="PROKAR_LIPOPROTEIN"/>
    <property type="match status" value="1"/>
</dbReference>
<evidence type="ECO:0000313" key="1">
    <source>
        <dbReference type="EMBL" id="MCD1654609.1"/>
    </source>
</evidence>
<keyword evidence="2" id="KW-1185">Reference proteome</keyword>
<comment type="caution">
    <text evidence="1">The sequence shown here is derived from an EMBL/GenBank/DDBJ whole genome shotgun (WGS) entry which is preliminary data.</text>
</comment>
<name>A0AAE3EH49_9SPIR</name>
<accession>A0AAE3EH49</accession>
<dbReference type="Proteomes" id="UP001198163">
    <property type="component" value="Unassembled WGS sequence"/>
</dbReference>
<gene>
    <name evidence="1" type="ORF">K7J14_07815</name>
</gene>
<dbReference type="EMBL" id="JAINWA010000003">
    <property type="protein sequence ID" value="MCD1654609.1"/>
    <property type="molecule type" value="Genomic_DNA"/>
</dbReference>
<proteinExistence type="predicted"/>
<reference evidence="1" key="1">
    <citation type="submission" date="2021-08" db="EMBL/GenBank/DDBJ databases">
        <title>Comparative analyses of Brucepasteria parasyntrophica and Teretinema zuelzerae.</title>
        <authorList>
            <person name="Song Y."/>
            <person name="Brune A."/>
        </authorList>
    </citation>
    <scope>NUCLEOTIDE SEQUENCE</scope>
    <source>
        <strain evidence="1">DSM 1903</strain>
    </source>
</reference>
<protein>
    <submittedName>
        <fullName evidence="1">Uncharacterized protein</fullName>
    </submittedName>
</protein>
<organism evidence="1 2">
    <name type="scientific">Teretinema zuelzerae</name>
    <dbReference type="NCBI Taxonomy" id="156"/>
    <lineage>
        <taxon>Bacteria</taxon>
        <taxon>Pseudomonadati</taxon>
        <taxon>Spirochaetota</taxon>
        <taxon>Spirochaetia</taxon>
        <taxon>Spirochaetales</taxon>
        <taxon>Treponemataceae</taxon>
        <taxon>Teretinema</taxon>
    </lineage>
</organism>
<sequence length="301" mass="33888">MTRAQSYTLLFILFACFYADLFGQGLPVVAVYSLQYENTPTTVVKTVNDIVFSFIREQRNYRIIDLRNEPLREDLSVPEGSDFLFYGTLLSRSDGMKLELVLKGGVDQTTRIISRVYENSNKILLESRLLVRDLFDRSIALPDPPSPDETLSASTQQSSNVLIAPKQDEPYSLKKVTDLDSLSGSWQGESGIEKIMILRGGRGVAVLESGISISLELIRGENELIIRQKGSVHIRQFLDLPDAVARQAVSIVPPLEWRFLSTEDDSKLIGTSFGVVIKHDGKNILTMEPKQEKIEWSRAYR</sequence>